<evidence type="ECO:0000256" key="3">
    <source>
        <dbReference type="ARBA" id="ARBA00022525"/>
    </source>
</evidence>
<keyword evidence="6 11" id="KW-1015">Disulfide bond</keyword>
<sequence>MEGQLPRESGPEAFDIDAHFSPNPLRNPLPKDIINVKAGDKLTAEWHHTLDSAGTNDPADPIDKGHLGPVMVYLAKVEDALTTKVTGLKWFKIYEDGMDASGEWAVTRLYNNKGKVDFVLPSCIPSGQYLLRAEIVALHGAANYPGAQLYMECAQINVSGGGTANPPTVSFPGAYKGSDPGIKFQLYWPKPTSYAIPGPRPFTC</sequence>
<organism evidence="14 15">
    <name type="scientific">Corynespora cassiicola Philippines</name>
    <dbReference type="NCBI Taxonomy" id="1448308"/>
    <lineage>
        <taxon>Eukaryota</taxon>
        <taxon>Fungi</taxon>
        <taxon>Dikarya</taxon>
        <taxon>Ascomycota</taxon>
        <taxon>Pezizomycotina</taxon>
        <taxon>Dothideomycetes</taxon>
        <taxon>Pleosporomycetidae</taxon>
        <taxon>Pleosporales</taxon>
        <taxon>Corynesporascaceae</taxon>
        <taxon>Corynespora</taxon>
    </lineage>
</organism>
<comment type="similarity">
    <text evidence="9">Belongs to the polysaccharide monooxygenase AA9 family.</text>
</comment>
<evidence type="ECO:0000256" key="7">
    <source>
        <dbReference type="ARBA" id="ARBA00023277"/>
    </source>
</evidence>
<dbReference type="Pfam" id="PF03443">
    <property type="entry name" value="AA9"/>
    <property type="match status" value="1"/>
</dbReference>
<comment type="catalytic activity">
    <reaction evidence="10 11">
        <text>[(1-&gt;4)-beta-D-glucosyl]n+m + reduced acceptor + O2 = 4-dehydro-beta-D-glucosyl-[(1-&gt;4)-beta-D-glucosyl]n-1 + [(1-&gt;4)-beta-D-glucosyl]m + acceptor + H2O.</text>
        <dbReference type="EC" id="1.14.99.56"/>
    </reaction>
</comment>
<evidence type="ECO:0000256" key="6">
    <source>
        <dbReference type="ARBA" id="ARBA00023157"/>
    </source>
</evidence>
<evidence type="ECO:0000256" key="11">
    <source>
        <dbReference type="RuleBase" id="RU368122"/>
    </source>
</evidence>
<feature type="domain" description="Auxiliary Activity family 9 catalytic" evidence="13">
    <location>
        <begin position="32"/>
        <end position="194"/>
    </location>
</feature>
<keyword evidence="15" id="KW-1185">Reference proteome</keyword>
<dbReference type="PANTHER" id="PTHR33353:SF17">
    <property type="entry name" value="ENDO-BETA-1,4-GLUCANASE D"/>
    <property type="match status" value="1"/>
</dbReference>
<keyword evidence="5" id="KW-0186">Copper</keyword>
<evidence type="ECO:0000313" key="15">
    <source>
        <dbReference type="Proteomes" id="UP000240883"/>
    </source>
</evidence>
<feature type="region of interest" description="Disordered" evidence="12">
    <location>
        <begin position="1"/>
        <end position="23"/>
    </location>
</feature>
<evidence type="ECO:0000256" key="2">
    <source>
        <dbReference type="ARBA" id="ARBA00004613"/>
    </source>
</evidence>
<gene>
    <name evidence="14" type="ORF">BS50DRAFT_539621</name>
</gene>
<dbReference type="InterPro" id="IPR005103">
    <property type="entry name" value="AA9_LPMO"/>
</dbReference>
<dbReference type="GO" id="GO:0008810">
    <property type="term" value="F:cellulase activity"/>
    <property type="evidence" value="ECO:0007669"/>
    <property type="project" value="UniProtKB-UniRule"/>
</dbReference>
<evidence type="ECO:0000256" key="8">
    <source>
        <dbReference type="ARBA" id="ARBA00023326"/>
    </source>
</evidence>
<dbReference type="EC" id="1.14.99.56" evidence="11"/>
<keyword evidence="7 11" id="KW-0119">Carbohydrate metabolism</keyword>
<evidence type="ECO:0000256" key="10">
    <source>
        <dbReference type="ARBA" id="ARBA00045077"/>
    </source>
</evidence>
<dbReference type="EMBL" id="KZ678128">
    <property type="protein sequence ID" value="PSN74395.1"/>
    <property type="molecule type" value="Genomic_DNA"/>
</dbReference>
<comment type="subcellular location">
    <subcellularLocation>
        <location evidence="2 11">Secreted</location>
    </subcellularLocation>
</comment>
<protein>
    <recommendedName>
        <fullName evidence="11">AA9 family lytic polysaccharide monooxygenase</fullName>
        <ecNumber evidence="11">1.14.99.56</ecNumber>
    </recommendedName>
    <alternativeName>
        <fullName evidence="11">Endo-beta-1,4-glucanase</fullName>
    </alternativeName>
    <alternativeName>
        <fullName evidence="11">Glycosyl hydrolase 61 family protein</fullName>
    </alternativeName>
</protein>
<comment type="function">
    <text evidence="11">Lytic polysaccharide monooxygenase (LMPO) that depolymerizes crystalline and amorphous polysaccharides via the oxidation of scissile alpha- or beta-(1-4)-glycosidic bonds, yielding C1 and/or C4 oxidation products. Catalysis by LPMOs requires the reduction of the active-site copper from Cu(II) to Cu(I) by a reducing agent and H(2)O(2) or O(2) as a cosubstrate.</text>
</comment>
<comment type="cofactor">
    <cofactor evidence="1">
        <name>Cu(2+)</name>
        <dbReference type="ChEBI" id="CHEBI:29036"/>
    </cofactor>
</comment>
<evidence type="ECO:0000256" key="5">
    <source>
        <dbReference type="ARBA" id="ARBA00023008"/>
    </source>
</evidence>
<keyword evidence="8 11" id="KW-0624">Polysaccharide degradation</keyword>
<evidence type="ECO:0000256" key="1">
    <source>
        <dbReference type="ARBA" id="ARBA00001973"/>
    </source>
</evidence>
<proteinExistence type="inferred from homology"/>
<comment type="domain">
    <text evidence="11">Has a modular structure: an endo-beta-1,4-glucanase catalytic module at the N-terminus, a linker rich in serines and threonines, and a C-terminal carbohydrate-binding module (CBM).</text>
</comment>
<dbReference type="CDD" id="cd21175">
    <property type="entry name" value="LPMO_AA9"/>
    <property type="match status" value="1"/>
</dbReference>
<dbReference type="OrthoDB" id="5558646at2759"/>
<dbReference type="STRING" id="1448308.A0A2T2P9S8"/>
<dbReference type="GO" id="GO:0030245">
    <property type="term" value="P:cellulose catabolic process"/>
    <property type="evidence" value="ECO:0007669"/>
    <property type="project" value="UniProtKB-UniRule"/>
</dbReference>
<evidence type="ECO:0000256" key="4">
    <source>
        <dbReference type="ARBA" id="ARBA00023001"/>
    </source>
</evidence>
<evidence type="ECO:0000256" key="9">
    <source>
        <dbReference type="ARBA" id="ARBA00044502"/>
    </source>
</evidence>
<dbReference type="Gene3D" id="2.70.50.70">
    <property type="match status" value="1"/>
</dbReference>
<reference evidence="14 15" key="1">
    <citation type="journal article" date="2018" name="Front. Microbiol.">
        <title>Genome-Wide Analysis of Corynespora cassiicola Leaf Fall Disease Putative Effectors.</title>
        <authorList>
            <person name="Lopez D."/>
            <person name="Ribeiro S."/>
            <person name="Label P."/>
            <person name="Fumanal B."/>
            <person name="Venisse J.S."/>
            <person name="Kohler A."/>
            <person name="de Oliveira R.R."/>
            <person name="Labutti K."/>
            <person name="Lipzen A."/>
            <person name="Lail K."/>
            <person name="Bauer D."/>
            <person name="Ohm R.A."/>
            <person name="Barry K.W."/>
            <person name="Spatafora J."/>
            <person name="Grigoriev I.V."/>
            <person name="Martin F.M."/>
            <person name="Pujade-Renaud V."/>
        </authorList>
    </citation>
    <scope>NUCLEOTIDE SEQUENCE [LARGE SCALE GENOMIC DNA]</scope>
    <source>
        <strain evidence="14 15">Philippines</strain>
    </source>
</reference>
<dbReference type="GO" id="GO:0030248">
    <property type="term" value="F:cellulose binding"/>
    <property type="evidence" value="ECO:0007669"/>
    <property type="project" value="UniProtKB-UniRule"/>
</dbReference>
<keyword evidence="3 11" id="KW-0964">Secreted</keyword>
<name>A0A2T2P9S8_CORCC</name>
<evidence type="ECO:0000313" key="14">
    <source>
        <dbReference type="EMBL" id="PSN74395.1"/>
    </source>
</evidence>
<evidence type="ECO:0000256" key="12">
    <source>
        <dbReference type="SAM" id="MobiDB-lite"/>
    </source>
</evidence>
<dbReference type="Proteomes" id="UP000240883">
    <property type="component" value="Unassembled WGS sequence"/>
</dbReference>
<accession>A0A2T2P9S8</accession>
<evidence type="ECO:0000259" key="13">
    <source>
        <dbReference type="Pfam" id="PF03443"/>
    </source>
</evidence>
<dbReference type="InterPro" id="IPR049892">
    <property type="entry name" value="AA9"/>
</dbReference>
<dbReference type="AlphaFoldDB" id="A0A2T2P9S8"/>
<dbReference type="PANTHER" id="PTHR33353">
    <property type="entry name" value="PUTATIVE (AFU_ORTHOLOGUE AFUA_1G12560)-RELATED"/>
    <property type="match status" value="1"/>
</dbReference>
<keyword evidence="4 11" id="KW-0136">Cellulose degradation</keyword>
<dbReference type="GO" id="GO:0005576">
    <property type="term" value="C:extracellular region"/>
    <property type="evidence" value="ECO:0007669"/>
    <property type="project" value="UniProtKB-SubCell"/>
</dbReference>